<dbReference type="Gene3D" id="1.25.40.10">
    <property type="entry name" value="Tetratricopeptide repeat domain"/>
    <property type="match status" value="2"/>
</dbReference>
<organism evidence="3 4">
    <name type="scientific">Aerosakkonema funiforme FACHB-1375</name>
    <dbReference type="NCBI Taxonomy" id="2949571"/>
    <lineage>
        <taxon>Bacteria</taxon>
        <taxon>Bacillati</taxon>
        <taxon>Cyanobacteriota</taxon>
        <taxon>Cyanophyceae</taxon>
        <taxon>Oscillatoriophycideae</taxon>
        <taxon>Aerosakkonematales</taxon>
        <taxon>Aerosakkonemataceae</taxon>
        <taxon>Aerosakkonema</taxon>
    </lineage>
</organism>
<dbReference type="SUPFAM" id="SSF48452">
    <property type="entry name" value="TPR-like"/>
    <property type="match status" value="2"/>
</dbReference>
<keyword evidence="4" id="KW-1185">Reference proteome</keyword>
<dbReference type="PANTHER" id="PTHR10098:SF108">
    <property type="entry name" value="TETRATRICOPEPTIDE REPEAT PROTEIN 28"/>
    <property type="match status" value="1"/>
</dbReference>
<evidence type="ECO:0000313" key="3">
    <source>
        <dbReference type="EMBL" id="MBD2180001.1"/>
    </source>
</evidence>
<sequence>MNEERIQAYVNLIQELLNCPSGEEPEILQANSDLLDLGFLQVCEGVAGQLAEAGNENAVDFLRNLASQLGEWLGMQSAGNGDISEDENIENYRNFILDLLQAEEESNSDVAVIYPMLGERQHLLNGRFAEILQQVAENLIAEHPETIESILGVIENLSIDISDFPLGNRRNNIEIAIIGYQIVLSHRETGSEKWAGTQNNLGIAYRNRIKGEKADNLELAIASYTAALEVRTRQAFPQNWATTQNNLGTAYSDRIKGEKADNLELAIASYTAALEVYTREAFPQDWAMTQNNLGNAYSDRIKGEKADNLELAIASYTAALEVYTRQAFPQNWAMTQNNLGAAYFDRIKGEKADNLELAIASYTAALEVYTRQAFPQNWATTQNNLGFTYSDRIKGEKADNIKQAIKCYREALEILTPTAFPLDCLQTGQNLGNLAFELQDWENAIHGYGNAISAVEQSREWATSQRSKREILENALYIYEKMVQSCINAQRYDTALLTIERSKSRTLTELLDSANLEPRNATDDQKQRFRQLRRQINQLQQEFDRNETPAETKTDSDSKTQQRSISVAATSPSPTSPQQTQLKTLQQQLNQLLIEINDPTFTDTQKVTPQLPDFTQLLDHKTALIEWYLPPYAESGFYTFIVTISNQPKATPEIQYLDFSPQQRQQLDSDIDTYLSDYRQTTWGDTLSSRLTTLAASLHLNEVLAKIPDRIEKLILIPHCDLHLLPLHALKGKRKAETGYLIDLFPQGIQYAPSCQILERLHQRQRQSPPKTSLFAIQNPTEDLDYTEIEVETISRQFNPDIHILKREKATKKAFNSPENLAQLSAAYYAHFSCHGSFDAQNPLESALFFASEIAIPNLSEISETPENKHRYITLRNGRRLDKLTQGLTLKEIFANLSLPVCRLVTLSACETGLVERVSTDEYIGLPSGFFYVGAINVVSSLWCVSDFATAFLMIRFYQELEKISHIAIALQTAQKWFKSVNRPNFLTWSQNEVKMDENQLTILEMILLTEFPNYQPFAEPQYWAAFCPIGL</sequence>
<protein>
    <submittedName>
        <fullName evidence="3">CHAT domain-containing protein</fullName>
    </submittedName>
</protein>
<comment type="caution">
    <text evidence="3">The sequence shown here is derived from an EMBL/GenBank/DDBJ whole genome shotgun (WGS) entry which is preliminary data.</text>
</comment>
<feature type="compositionally biased region" description="Basic and acidic residues" evidence="1">
    <location>
        <begin position="542"/>
        <end position="560"/>
    </location>
</feature>
<dbReference type="InterPro" id="IPR024983">
    <property type="entry name" value="CHAT_dom"/>
</dbReference>
<dbReference type="AlphaFoldDB" id="A0A926V9Y6"/>
<feature type="domain" description="CHAT" evidence="2">
    <location>
        <begin position="702"/>
        <end position="1031"/>
    </location>
</feature>
<name>A0A926V9Y6_9CYAN</name>
<accession>A0A926V9Y6</accession>
<gene>
    <name evidence="3" type="ORF">H6G03_02545</name>
</gene>
<dbReference type="RefSeq" id="WP_190461760.1">
    <property type="nucleotide sequence ID" value="NZ_JACJPW010000004.1"/>
</dbReference>
<dbReference type="InterPro" id="IPR011990">
    <property type="entry name" value="TPR-like_helical_dom_sf"/>
</dbReference>
<reference evidence="3" key="1">
    <citation type="journal article" date="2015" name="ISME J.">
        <title>Draft Genome Sequence of Streptomyces incarnatus NRRL8089, which Produces the Nucleoside Antibiotic Sinefungin.</title>
        <authorList>
            <person name="Oshima K."/>
            <person name="Hattori M."/>
            <person name="Shimizu H."/>
            <person name="Fukuda K."/>
            <person name="Nemoto M."/>
            <person name="Inagaki K."/>
            <person name="Tamura T."/>
        </authorList>
    </citation>
    <scope>NUCLEOTIDE SEQUENCE</scope>
    <source>
        <strain evidence="3">FACHB-1375</strain>
    </source>
</reference>
<dbReference type="InterPro" id="IPR019734">
    <property type="entry name" value="TPR_rpt"/>
</dbReference>
<reference evidence="3" key="2">
    <citation type="submission" date="2020-08" db="EMBL/GenBank/DDBJ databases">
        <authorList>
            <person name="Chen M."/>
            <person name="Teng W."/>
            <person name="Zhao L."/>
            <person name="Hu C."/>
            <person name="Zhou Y."/>
            <person name="Han B."/>
            <person name="Song L."/>
            <person name="Shu W."/>
        </authorList>
    </citation>
    <scope>NUCLEOTIDE SEQUENCE</scope>
    <source>
        <strain evidence="3">FACHB-1375</strain>
    </source>
</reference>
<evidence type="ECO:0000259" key="2">
    <source>
        <dbReference type="Pfam" id="PF12770"/>
    </source>
</evidence>
<dbReference type="PANTHER" id="PTHR10098">
    <property type="entry name" value="RAPSYN-RELATED"/>
    <property type="match status" value="1"/>
</dbReference>
<dbReference type="Pfam" id="PF12770">
    <property type="entry name" value="CHAT"/>
    <property type="match status" value="1"/>
</dbReference>
<dbReference type="Pfam" id="PF13374">
    <property type="entry name" value="TPR_10"/>
    <property type="match status" value="1"/>
</dbReference>
<evidence type="ECO:0000256" key="1">
    <source>
        <dbReference type="SAM" id="MobiDB-lite"/>
    </source>
</evidence>
<feature type="compositionally biased region" description="Low complexity" evidence="1">
    <location>
        <begin position="570"/>
        <end position="579"/>
    </location>
</feature>
<evidence type="ECO:0000313" key="4">
    <source>
        <dbReference type="Proteomes" id="UP000641646"/>
    </source>
</evidence>
<dbReference type="SMART" id="SM00028">
    <property type="entry name" value="TPR"/>
    <property type="match status" value="6"/>
</dbReference>
<dbReference type="Proteomes" id="UP000641646">
    <property type="component" value="Unassembled WGS sequence"/>
</dbReference>
<feature type="region of interest" description="Disordered" evidence="1">
    <location>
        <begin position="539"/>
        <end position="579"/>
    </location>
</feature>
<proteinExistence type="predicted"/>
<dbReference type="EMBL" id="JACJPW010000004">
    <property type="protein sequence ID" value="MBD2180001.1"/>
    <property type="molecule type" value="Genomic_DNA"/>
</dbReference>